<dbReference type="EMBL" id="JADIMO010000047">
    <property type="protein sequence ID" value="MBO8444889.1"/>
    <property type="molecule type" value="Genomic_DNA"/>
</dbReference>
<evidence type="ECO:0000313" key="2">
    <source>
        <dbReference type="EMBL" id="MBO8444889.1"/>
    </source>
</evidence>
<sequence length="820" mass="89429">MNILKYMTLMLPVILLAAGCSVEETYEKGQQEDPDCYGVYFPSQTASTSLFLESDDPTEVSYRVRRTSVLDEITVPLVITASADGIFEADPLVFGAGEDEAVLTIRFPKAKIGTEYTCSIRIEDPRYVSIYGNRNAGMSFSVLRADWIPLGTGKWRDDIFTSMYNVTNPNAEIDVEIFQREDQEGYYRVTAFTPALIEALFGMSVQTQELSTIIDATDPDAVWIPVQETGVQLSSNDGYISIGSFVSENFSMDDSESQYGSMENGVITFPAQSIGINFSAMGETWYYCNTNGMQRIMLPGARVYEYTVTMTKSEPADGTVNINAQLSSDVSMMGYKVYEGEFDDAQASLNAQEMAEAYASRDPKAFDGIIYESGNLAVRCPSTGKYTMVCCLYGSGSTEMQGYGFITFGYVAQGDDKPVILTAGLEGTNEYAGMGFTTDNSVKFYAYGEEIEKLDYGIFKSADIQGYDYGSILDASGTHFTEEQLADLNGGHFSTLLTGLNGDSDYTLLVRADNGYYSRMLTAEYSSTGVFDPALEVYEYSDFLASQPSKNDLFGKTWNYYAMDLMDENPIRKKIGQVTISDNAEDQSGWDFINVHGITGIDFESETDGTMLATYIPGSAGAEGYNGALALYTTGESIGTYEGQTLYSAFIAEEDGQAYNGMCMFGGAVADGYIYFVPSPPFVDQNLTFSYLYTGSSTTSYTLLTEMILVDPEKDLGRLPDGTASRIAALRRNVRAMYDPHSFTALPFMWNAPAGSAAGEELPVNLAGHMIPASAPQSKPAGAQVTFSAEVLPVSGSAEGGFVRKSAGSRMVTPVSDKWN</sequence>
<feature type="chain" id="PRO_5038979798" description="Lipoprotein" evidence="1">
    <location>
        <begin position="18"/>
        <end position="820"/>
    </location>
</feature>
<evidence type="ECO:0000313" key="3">
    <source>
        <dbReference type="Proteomes" id="UP000823619"/>
    </source>
</evidence>
<proteinExistence type="predicted"/>
<dbReference type="PROSITE" id="PS51257">
    <property type="entry name" value="PROKAR_LIPOPROTEIN"/>
    <property type="match status" value="1"/>
</dbReference>
<evidence type="ECO:0008006" key="4">
    <source>
        <dbReference type="Google" id="ProtNLM"/>
    </source>
</evidence>
<dbReference type="AlphaFoldDB" id="A0A9D9EBX0"/>
<protein>
    <recommendedName>
        <fullName evidence="4">Lipoprotein</fullName>
    </recommendedName>
</protein>
<name>A0A9D9EBX0_9BACT</name>
<accession>A0A9D9EBX0</accession>
<evidence type="ECO:0000256" key="1">
    <source>
        <dbReference type="SAM" id="SignalP"/>
    </source>
</evidence>
<comment type="caution">
    <text evidence="2">The sequence shown here is derived from an EMBL/GenBank/DDBJ whole genome shotgun (WGS) entry which is preliminary data.</text>
</comment>
<reference evidence="2" key="2">
    <citation type="journal article" date="2021" name="PeerJ">
        <title>Extensive microbial diversity within the chicken gut microbiome revealed by metagenomics and culture.</title>
        <authorList>
            <person name="Gilroy R."/>
            <person name="Ravi A."/>
            <person name="Getino M."/>
            <person name="Pursley I."/>
            <person name="Horton D.L."/>
            <person name="Alikhan N.F."/>
            <person name="Baker D."/>
            <person name="Gharbi K."/>
            <person name="Hall N."/>
            <person name="Watson M."/>
            <person name="Adriaenssens E.M."/>
            <person name="Foster-Nyarko E."/>
            <person name="Jarju S."/>
            <person name="Secka A."/>
            <person name="Antonio M."/>
            <person name="Oren A."/>
            <person name="Chaudhuri R.R."/>
            <person name="La Ragione R."/>
            <person name="Hildebrand F."/>
            <person name="Pallen M.J."/>
        </authorList>
    </citation>
    <scope>NUCLEOTIDE SEQUENCE</scope>
    <source>
        <strain evidence="2">D5-748</strain>
    </source>
</reference>
<keyword evidence="1" id="KW-0732">Signal</keyword>
<dbReference type="Proteomes" id="UP000823619">
    <property type="component" value="Unassembled WGS sequence"/>
</dbReference>
<gene>
    <name evidence="2" type="ORF">IAC23_04225</name>
</gene>
<reference evidence="2" key="1">
    <citation type="submission" date="2020-10" db="EMBL/GenBank/DDBJ databases">
        <authorList>
            <person name="Gilroy R."/>
        </authorList>
    </citation>
    <scope>NUCLEOTIDE SEQUENCE</scope>
    <source>
        <strain evidence="2">D5-748</strain>
    </source>
</reference>
<feature type="signal peptide" evidence="1">
    <location>
        <begin position="1"/>
        <end position="17"/>
    </location>
</feature>
<organism evidence="2 3">
    <name type="scientific">Candidatus Cryptobacteroides merdavium</name>
    <dbReference type="NCBI Taxonomy" id="2840769"/>
    <lineage>
        <taxon>Bacteria</taxon>
        <taxon>Pseudomonadati</taxon>
        <taxon>Bacteroidota</taxon>
        <taxon>Bacteroidia</taxon>
        <taxon>Bacteroidales</taxon>
        <taxon>Candidatus Cryptobacteroides</taxon>
    </lineage>
</organism>